<organism evidence="2 3">
    <name type="scientific">Athelia psychrophila</name>
    <dbReference type="NCBI Taxonomy" id="1759441"/>
    <lineage>
        <taxon>Eukaryota</taxon>
        <taxon>Fungi</taxon>
        <taxon>Dikarya</taxon>
        <taxon>Basidiomycota</taxon>
        <taxon>Agaricomycotina</taxon>
        <taxon>Agaricomycetes</taxon>
        <taxon>Agaricomycetidae</taxon>
        <taxon>Atheliales</taxon>
        <taxon>Atheliaceae</taxon>
        <taxon>Athelia</taxon>
    </lineage>
</organism>
<protein>
    <submittedName>
        <fullName evidence="2">NAD(P)-binding protein</fullName>
    </submittedName>
</protein>
<accession>A0A166SXM9</accession>
<dbReference type="InterPro" id="IPR020904">
    <property type="entry name" value="Sc_DH/Rdtase_CS"/>
</dbReference>
<keyword evidence="1" id="KW-0521">NADP</keyword>
<gene>
    <name evidence="2" type="ORF">FIBSPDRAFT_1038645</name>
</gene>
<evidence type="ECO:0000256" key="1">
    <source>
        <dbReference type="ARBA" id="ARBA00022857"/>
    </source>
</evidence>
<dbReference type="GO" id="GO:0016616">
    <property type="term" value="F:oxidoreductase activity, acting on the CH-OH group of donors, NAD or NADP as acceptor"/>
    <property type="evidence" value="ECO:0007669"/>
    <property type="project" value="TreeGrafter"/>
</dbReference>
<dbReference type="Pfam" id="PF00106">
    <property type="entry name" value="adh_short"/>
    <property type="match status" value="1"/>
</dbReference>
<evidence type="ECO:0000313" key="3">
    <source>
        <dbReference type="Proteomes" id="UP000076532"/>
    </source>
</evidence>
<dbReference type="EMBL" id="KV417496">
    <property type="protein sequence ID" value="KZP29955.1"/>
    <property type="molecule type" value="Genomic_DNA"/>
</dbReference>
<reference evidence="2 3" key="1">
    <citation type="journal article" date="2016" name="Mol. Biol. Evol.">
        <title>Comparative Genomics of Early-Diverging Mushroom-Forming Fungi Provides Insights into the Origins of Lignocellulose Decay Capabilities.</title>
        <authorList>
            <person name="Nagy L.G."/>
            <person name="Riley R."/>
            <person name="Tritt A."/>
            <person name="Adam C."/>
            <person name="Daum C."/>
            <person name="Floudas D."/>
            <person name="Sun H."/>
            <person name="Yadav J.S."/>
            <person name="Pangilinan J."/>
            <person name="Larsson K.H."/>
            <person name="Matsuura K."/>
            <person name="Barry K."/>
            <person name="Labutti K."/>
            <person name="Kuo R."/>
            <person name="Ohm R.A."/>
            <person name="Bhattacharya S.S."/>
            <person name="Shirouzu T."/>
            <person name="Yoshinaga Y."/>
            <person name="Martin F.M."/>
            <person name="Grigoriev I.V."/>
            <person name="Hibbett D.S."/>
        </authorList>
    </citation>
    <scope>NUCLEOTIDE SEQUENCE [LARGE SCALE GENOMIC DNA]</scope>
    <source>
        <strain evidence="2 3">CBS 109695</strain>
    </source>
</reference>
<dbReference type="InterPro" id="IPR036291">
    <property type="entry name" value="NAD(P)-bd_dom_sf"/>
</dbReference>
<dbReference type="OrthoDB" id="9876299at2759"/>
<dbReference type="InterPro" id="IPR052184">
    <property type="entry name" value="SDR_enzymes"/>
</dbReference>
<name>A0A166SXM9_9AGAM</name>
<dbReference type="InterPro" id="IPR002347">
    <property type="entry name" value="SDR_fam"/>
</dbReference>
<dbReference type="CDD" id="cd05325">
    <property type="entry name" value="carb_red_sniffer_like_SDR_c"/>
    <property type="match status" value="1"/>
</dbReference>
<dbReference type="PROSITE" id="PS00061">
    <property type="entry name" value="ADH_SHORT"/>
    <property type="match status" value="1"/>
</dbReference>
<dbReference type="PANTHER" id="PTHR45458">
    <property type="entry name" value="SHORT-CHAIN DEHYDROGENASE/REDUCTASE SDR"/>
    <property type="match status" value="1"/>
</dbReference>
<dbReference type="Gene3D" id="3.40.50.720">
    <property type="entry name" value="NAD(P)-binding Rossmann-like Domain"/>
    <property type="match status" value="1"/>
</dbReference>
<dbReference type="PRINTS" id="PR00081">
    <property type="entry name" value="GDHRDH"/>
</dbReference>
<dbReference type="SUPFAM" id="SSF51735">
    <property type="entry name" value="NAD(P)-binding Rossmann-fold domains"/>
    <property type="match status" value="1"/>
</dbReference>
<proteinExistence type="predicted"/>
<dbReference type="PANTHER" id="PTHR45458:SF3">
    <property type="entry name" value="CHAIN DEHYDROGENASE (ATSC), PUTATIVE-RELATED"/>
    <property type="match status" value="1"/>
</dbReference>
<keyword evidence="3" id="KW-1185">Reference proteome</keyword>
<dbReference type="AlphaFoldDB" id="A0A166SXM9"/>
<dbReference type="Proteomes" id="UP000076532">
    <property type="component" value="Unassembled WGS sequence"/>
</dbReference>
<sequence>MPSYLITGAARGIGFEFVRNLSSANTENTVFALVRSLSNSQRLAELQLEAKNIHILQADITDVAALKIAAAAVHRITGGSLDYLINNGAFYEPDRRGNSLDGYPEGQEGILEKDLTDSFHINVVGVVHTINAFLPLIRKGTAKKVITISSAMGDVDFVLQSGIRNTAPYAISKAAVNMVVAKYAAEYKAEGLVFVAVCPGVVDTATTAPTPEQVEEYKGLMASLRIIKPDFEGAMTPEKSVSMLLGLVYKWTVEDTGSYVSHYGNKDWL</sequence>
<evidence type="ECO:0000313" key="2">
    <source>
        <dbReference type="EMBL" id="KZP29955.1"/>
    </source>
</evidence>